<name>A0A8T0Y4Y6_9STRA</name>
<dbReference type="EMBL" id="RCMG01001330">
    <property type="protein sequence ID" value="KAG2830085.1"/>
    <property type="molecule type" value="Genomic_DNA"/>
</dbReference>
<evidence type="ECO:0000313" key="1">
    <source>
        <dbReference type="EMBL" id="KAG2830085.1"/>
    </source>
</evidence>
<proteinExistence type="predicted"/>
<dbReference type="AlphaFoldDB" id="A0A8T0Y4Y6"/>
<accession>A0A8T0Y4Y6</accession>
<protein>
    <submittedName>
        <fullName evidence="1">Uncharacterized protein</fullName>
    </submittedName>
</protein>
<sequence length="270" mass="30685">MELIDNLRNAVLQQREHEVTNFFTNVNELREFISAREPAAGVNITVKMCCYNCEILSADTGSRITLVSWSAHAMFEEVREALNELNSVNRKPFIAQVTVWDSKKKVGSPKTGRLHFRVGAVYEFKQVHSVGYFSDIAKGSVQLEDGASDVDAANTESLLANDVPIVHINALHHVQQKRLHQKREIPEGTNHYTVKQRREALERVAVEGCKPTTQALNIPLGTLKGWQKKATLLFEYKGPRRAEQQRARATKQDHIWTRLGHLHEGWEEVI</sequence>
<gene>
    <name evidence="1" type="ORF">PC113_g21171</name>
</gene>
<dbReference type="VEuPathDB" id="FungiDB:PC110_g22785"/>
<organism evidence="1 2">
    <name type="scientific">Phytophthora cactorum</name>
    <dbReference type="NCBI Taxonomy" id="29920"/>
    <lineage>
        <taxon>Eukaryota</taxon>
        <taxon>Sar</taxon>
        <taxon>Stramenopiles</taxon>
        <taxon>Oomycota</taxon>
        <taxon>Peronosporomycetes</taxon>
        <taxon>Peronosporales</taxon>
        <taxon>Peronosporaceae</taxon>
        <taxon>Phytophthora</taxon>
    </lineage>
</organism>
<evidence type="ECO:0000313" key="2">
    <source>
        <dbReference type="Proteomes" id="UP000735874"/>
    </source>
</evidence>
<dbReference type="Proteomes" id="UP000735874">
    <property type="component" value="Unassembled WGS sequence"/>
</dbReference>
<reference evidence="1" key="1">
    <citation type="submission" date="2018-10" db="EMBL/GenBank/DDBJ databases">
        <title>Effector identification in a new, highly contiguous assembly of the strawberry crown rot pathogen Phytophthora cactorum.</title>
        <authorList>
            <person name="Armitage A.D."/>
            <person name="Nellist C.F."/>
            <person name="Bates H."/>
            <person name="Vickerstaff R.J."/>
            <person name="Harrison R.J."/>
        </authorList>
    </citation>
    <scope>NUCLEOTIDE SEQUENCE</scope>
    <source>
        <strain evidence="1">15-7</strain>
    </source>
</reference>
<comment type="caution">
    <text evidence="1">The sequence shown here is derived from an EMBL/GenBank/DDBJ whole genome shotgun (WGS) entry which is preliminary data.</text>
</comment>